<dbReference type="Pfam" id="PF01926">
    <property type="entry name" value="MMR_HSR1"/>
    <property type="match status" value="1"/>
</dbReference>
<dbReference type="GO" id="GO:0005525">
    <property type="term" value="F:GTP binding"/>
    <property type="evidence" value="ECO:0007669"/>
    <property type="project" value="UniProtKB-KW"/>
</dbReference>
<evidence type="ECO:0000256" key="1">
    <source>
        <dbReference type="ARBA" id="ARBA00022741"/>
    </source>
</evidence>
<dbReference type="PANTHER" id="PTHR11089">
    <property type="entry name" value="GTP-BINDING PROTEIN-RELATED"/>
    <property type="match status" value="1"/>
</dbReference>
<dbReference type="InterPro" id="IPR006073">
    <property type="entry name" value="GTP-bd"/>
</dbReference>
<gene>
    <name evidence="4" type="ORF">BXU00_02600</name>
</gene>
<dbReference type="Gene3D" id="3.40.50.300">
    <property type="entry name" value="P-loop containing nucleotide triphosphate hydrolases"/>
    <property type="match status" value="1"/>
</dbReference>
<protein>
    <recommendedName>
        <fullName evidence="3">CP-type G domain-containing protein</fullName>
    </recommendedName>
</protein>
<feature type="domain" description="CP-type G" evidence="3">
    <location>
        <begin position="1"/>
        <end position="156"/>
    </location>
</feature>
<evidence type="ECO:0000313" key="5">
    <source>
        <dbReference type="Proteomes" id="UP000266622"/>
    </source>
</evidence>
<name>A0A397WR99_9ARCH</name>
<evidence type="ECO:0000313" key="4">
    <source>
        <dbReference type="EMBL" id="RIB35196.1"/>
    </source>
</evidence>
<dbReference type="InterPro" id="IPR030378">
    <property type="entry name" value="G_CP_dom"/>
</dbReference>
<sequence length="244" mass="28517">MNKIRSLIKNSDVIIEVVDARFPKDSRIFNLEKYIKKLDKKLIIAINKADLVPEDFLLMVKEEFEEDFPTVYISCKTRKGSRRLREVIKDNINKEKERNYVSIIGYPNTGKSSIINVLVGKRKVGVSPIPGFTKGTQIVRLSRKIYLYDTPGIVFPKREEIMVLLGSLEPSKAKNPIRDATFLLNKIQKEAVLEAYNLEDFKDIEDLFYKLRDKFNIKQKNWMDVVARRIISDWIRGKIKGYWL</sequence>
<comment type="caution">
    <text evidence="4">The sequence shown here is derived from an EMBL/GenBank/DDBJ whole genome shotgun (WGS) entry which is preliminary data.</text>
</comment>
<dbReference type="EMBL" id="MWMI01000004">
    <property type="protein sequence ID" value="RIB35196.1"/>
    <property type="molecule type" value="Genomic_DNA"/>
</dbReference>
<keyword evidence="1" id="KW-0547">Nucleotide-binding</keyword>
<dbReference type="PANTHER" id="PTHR11089:SF30">
    <property type="entry name" value="GUANINE NUCLEOTIDE-BINDING PROTEIN-LIKE 3 HOMOLOG"/>
    <property type="match status" value="1"/>
</dbReference>
<reference evidence="4 5" key="1">
    <citation type="journal article" date="2018" name="Syst. Appl. Microbiol.">
        <title>A new symbiotic nanoarchaeote (Candidatus Nanoclepta minutus) and its host (Zestosphaera tikiterensis gen. nov., sp. nov.) from a New Zealand hot spring.</title>
        <authorList>
            <person name="St John E."/>
            <person name="Liu Y."/>
            <person name="Podar M."/>
            <person name="Stott M.B."/>
            <person name="Meneghin J."/>
            <person name="Chen Z."/>
            <person name="Lagutin K."/>
            <person name="Mitchell K."/>
            <person name="Reysenbach A.L."/>
        </authorList>
    </citation>
    <scope>NUCLEOTIDE SEQUENCE [LARGE SCALE GENOMIC DNA]</scope>
    <source>
        <strain evidence="4">NZ3</strain>
    </source>
</reference>
<dbReference type="InterPro" id="IPR016478">
    <property type="entry name" value="GTPase_MTG1"/>
</dbReference>
<dbReference type="Proteomes" id="UP000266622">
    <property type="component" value="Unassembled WGS sequence"/>
</dbReference>
<dbReference type="SUPFAM" id="SSF52540">
    <property type="entry name" value="P-loop containing nucleoside triphosphate hydrolases"/>
    <property type="match status" value="1"/>
</dbReference>
<dbReference type="AlphaFoldDB" id="A0A397WR99"/>
<evidence type="ECO:0000256" key="2">
    <source>
        <dbReference type="ARBA" id="ARBA00023134"/>
    </source>
</evidence>
<dbReference type="PROSITE" id="PS51721">
    <property type="entry name" value="G_CP"/>
    <property type="match status" value="1"/>
</dbReference>
<organism evidence="4 5">
    <name type="scientific">Candidatus Nanoclepta minutus</name>
    <dbReference type="NCBI Taxonomy" id="1940235"/>
    <lineage>
        <taxon>Archaea</taxon>
        <taxon>Nanobdellota</taxon>
        <taxon>Candidatus Nanoclepta</taxon>
    </lineage>
</organism>
<dbReference type="InterPro" id="IPR027417">
    <property type="entry name" value="P-loop_NTPase"/>
</dbReference>
<proteinExistence type="predicted"/>
<dbReference type="InterPro" id="IPR050755">
    <property type="entry name" value="TRAFAC_YlqF/YawG_RiboMat"/>
</dbReference>
<keyword evidence="2" id="KW-0342">GTP-binding</keyword>
<accession>A0A397WR99</accession>
<evidence type="ECO:0000259" key="3">
    <source>
        <dbReference type="PROSITE" id="PS51721"/>
    </source>
</evidence>
<dbReference type="CDD" id="cd00882">
    <property type="entry name" value="Ras_like_GTPase"/>
    <property type="match status" value="1"/>
</dbReference>
<dbReference type="PIRSF" id="PIRSF006230">
    <property type="entry name" value="MG442"/>
    <property type="match status" value="1"/>
</dbReference>